<dbReference type="SUPFAM" id="SSF56112">
    <property type="entry name" value="Protein kinase-like (PK-like)"/>
    <property type="match status" value="2"/>
</dbReference>
<comment type="caution">
    <text evidence="2">The sequence shown here is derived from an EMBL/GenBank/DDBJ whole genome shotgun (WGS) entry which is preliminary data.</text>
</comment>
<dbReference type="EMBL" id="JAGHQL010000085">
    <property type="protein sequence ID" value="KAH0539145.1"/>
    <property type="molecule type" value="Genomic_DNA"/>
</dbReference>
<dbReference type="InterPro" id="IPR011009">
    <property type="entry name" value="Kinase-like_dom_sf"/>
</dbReference>
<dbReference type="PANTHER" id="PTHR21310">
    <property type="entry name" value="AMINOGLYCOSIDE PHOSPHOTRANSFERASE-RELATED-RELATED"/>
    <property type="match status" value="1"/>
</dbReference>
<sequence length="399" mass="46360">MKYISERTTIPVPRLFGYGFKDDNPTGLPFMIMEYIDGVSLFTVDFDGLDDKQRTHLHGQLADIFIQLHLQQFDRIGSLTLDRDDSSWTFGESRPLTIDINDQEIDGLDVARIIGPDQTYGSTIDYIYTLMQLVFNQFLRGRHSVYSEKDARWELYGLHKFRALLMEYVLPEYNHGPFVLMHGDFRSSNIMMDENLNIVSVIDWEWSRTVPAQLFVPPEWLTGYEVNGLLSVYNKLHYMRELFNFRSAVWDRERSLKQENALPAVPLSKLWRTVDDDATFFIAHALLRFHVLGDIYWDCLDRRYYGTDPEGRINDFYDAQATECQLEIVKKKLDDLAIYKKELEDSGIEKDQPREPSKTAQARHDSLKTIKREGNEVKGLVALLSNSGAFSALLPLSWR</sequence>
<dbReference type="PANTHER" id="PTHR21310:SF37">
    <property type="entry name" value="AMINOGLYCOSIDE PHOSPHOTRANSFERASE DOMAIN-CONTAINING PROTEIN"/>
    <property type="match status" value="1"/>
</dbReference>
<dbReference type="Gene3D" id="3.90.1200.10">
    <property type="match status" value="1"/>
</dbReference>
<evidence type="ECO:0000313" key="3">
    <source>
        <dbReference type="Proteomes" id="UP000698800"/>
    </source>
</evidence>
<organism evidence="2 3">
    <name type="scientific">Glutinoglossum americanum</name>
    <dbReference type="NCBI Taxonomy" id="1670608"/>
    <lineage>
        <taxon>Eukaryota</taxon>
        <taxon>Fungi</taxon>
        <taxon>Dikarya</taxon>
        <taxon>Ascomycota</taxon>
        <taxon>Pezizomycotina</taxon>
        <taxon>Geoglossomycetes</taxon>
        <taxon>Geoglossales</taxon>
        <taxon>Geoglossaceae</taxon>
        <taxon>Glutinoglossum</taxon>
    </lineage>
</organism>
<reference evidence="2" key="1">
    <citation type="submission" date="2021-03" db="EMBL/GenBank/DDBJ databases">
        <title>Comparative genomics and phylogenomic investigation of the class Geoglossomycetes provide insights into ecological specialization and systematics.</title>
        <authorList>
            <person name="Melie T."/>
            <person name="Pirro S."/>
            <person name="Miller A.N."/>
            <person name="Quandt A."/>
        </authorList>
    </citation>
    <scope>NUCLEOTIDE SEQUENCE</scope>
    <source>
        <strain evidence="2">GBOQ0MN5Z8</strain>
    </source>
</reference>
<dbReference type="Pfam" id="PF01636">
    <property type="entry name" value="APH"/>
    <property type="match status" value="1"/>
</dbReference>
<evidence type="ECO:0000313" key="2">
    <source>
        <dbReference type="EMBL" id="KAH0539145.1"/>
    </source>
</evidence>
<keyword evidence="3" id="KW-1185">Reference proteome</keyword>
<evidence type="ECO:0000259" key="1">
    <source>
        <dbReference type="Pfam" id="PF01636"/>
    </source>
</evidence>
<dbReference type="InterPro" id="IPR051678">
    <property type="entry name" value="AGP_Transferase"/>
</dbReference>
<dbReference type="AlphaFoldDB" id="A0A9P8KX83"/>
<dbReference type="Proteomes" id="UP000698800">
    <property type="component" value="Unassembled WGS sequence"/>
</dbReference>
<dbReference type="OrthoDB" id="5412996at2759"/>
<protein>
    <recommendedName>
        <fullName evidence="1">Aminoglycoside phosphotransferase domain-containing protein</fullName>
    </recommendedName>
</protein>
<name>A0A9P8KX83_9PEZI</name>
<gene>
    <name evidence="2" type="ORF">FGG08_004317</name>
</gene>
<proteinExistence type="predicted"/>
<feature type="domain" description="Aminoglycoside phosphotransferase" evidence="1">
    <location>
        <begin position="7"/>
        <end position="205"/>
    </location>
</feature>
<dbReference type="InterPro" id="IPR002575">
    <property type="entry name" value="Aminoglycoside_PTrfase"/>
</dbReference>
<accession>A0A9P8KX83</accession>